<dbReference type="SUPFAM" id="SSF63520">
    <property type="entry name" value="PTS-regulatory domain, PRD"/>
    <property type="match status" value="2"/>
</dbReference>
<dbReference type="GO" id="GO:0009401">
    <property type="term" value="P:phosphoenolpyruvate-dependent sugar phosphotransferase system"/>
    <property type="evidence" value="ECO:0007669"/>
    <property type="project" value="InterPro"/>
</dbReference>
<dbReference type="Pfam" id="PF05043">
    <property type="entry name" value="Mga"/>
    <property type="match status" value="1"/>
</dbReference>
<proteinExistence type="predicted"/>
<feature type="domain" description="PRD" evidence="8">
    <location>
        <begin position="217"/>
        <end position="325"/>
    </location>
</feature>
<dbReference type="Pfam" id="PF08279">
    <property type="entry name" value="HTH_11"/>
    <property type="match status" value="1"/>
</dbReference>
<keyword evidence="2" id="KW-0677">Repeat</keyword>
<evidence type="ECO:0000313" key="9">
    <source>
        <dbReference type="EMBL" id="SJZ73652.1"/>
    </source>
</evidence>
<dbReference type="GO" id="GO:0006355">
    <property type="term" value="P:regulation of DNA-templated transcription"/>
    <property type="evidence" value="ECO:0007669"/>
    <property type="project" value="InterPro"/>
</dbReference>
<dbReference type="Pfam" id="PF00359">
    <property type="entry name" value="PTS_EIIA_2"/>
    <property type="match status" value="1"/>
</dbReference>
<name>A0A1T4N359_9FIRM</name>
<dbReference type="Gene3D" id="3.40.930.10">
    <property type="entry name" value="Mannitol-specific EII, Chain A"/>
    <property type="match status" value="1"/>
</dbReference>
<evidence type="ECO:0000256" key="4">
    <source>
        <dbReference type="ARBA" id="ARBA00023159"/>
    </source>
</evidence>
<keyword evidence="10" id="KW-1185">Reference proteome</keyword>
<keyword evidence="3" id="KW-0805">Transcription regulation</keyword>
<keyword evidence="1" id="KW-0808">Transferase</keyword>
<dbReference type="PROSITE" id="PS51094">
    <property type="entry name" value="PTS_EIIA_TYPE_2"/>
    <property type="match status" value="1"/>
</dbReference>
<evidence type="ECO:0000313" key="10">
    <source>
        <dbReference type="Proteomes" id="UP000196365"/>
    </source>
</evidence>
<dbReference type="CDD" id="cd00211">
    <property type="entry name" value="PTS_IIA_fru"/>
    <property type="match status" value="1"/>
</dbReference>
<evidence type="ECO:0000259" key="6">
    <source>
        <dbReference type="PROSITE" id="PS51094"/>
    </source>
</evidence>
<dbReference type="Proteomes" id="UP000196365">
    <property type="component" value="Unassembled WGS sequence"/>
</dbReference>
<evidence type="ECO:0000256" key="3">
    <source>
        <dbReference type="ARBA" id="ARBA00023015"/>
    </source>
</evidence>
<dbReference type="SUPFAM" id="SSF52794">
    <property type="entry name" value="PTS system IIB component-like"/>
    <property type="match status" value="1"/>
</dbReference>
<dbReference type="AlphaFoldDB" id="A0A1T4N359"/>
<dbReference type="InterPro" id="IPR011608">
    <property type="entry name" value="PRD"/>
</dbReference>
<evidence type="ECO:0000256" key="1">
    <source>
        <dbReference type="ARBA" id="ARBA00022679"/>
    </source>
</evidence>
<dbReference type="InterPro" id="IPR036388">
    <property type="entry name" value="WH-like_DNA-bd_sf"/>
</dbReference>
<dbReference type="Pfam" id="PF00874">
    <property type="entry name" value="PRD"/>
    <property type="match status" value="2"/>
</dbReference>
<dbReference type="InterPro" id="IPR050661">
    <property type="entry name" value="BglG_antiterminators"/>
</dbReference>
<gene>
    <name evidence="9" type="ORF">SAMN02745973_01538</name>
</gene>
<organism evidence="9 10">
    <name type="scientific">Garciella nitratireducens DSM 15102</name>
    <dbReference type="NCBI Taxonomy" id="1121911"/>
    <lineage>
        <taxon>Bacteria</taxon>
        <taxon>Bacillati</taxon>
        <taxon>Bacillota</taxon>
        <taxon>Clostridia</taxon>
        <taxon>Eubacteriales</taxon>
        <taxon>Eubacteriaceae</taxon>
        <taxon>Garciella</taxon>
    </lineage>
</organism>
<dbReference type="PROSITE" id="PS51099">
    <property type="entry name" value="PTS_EIIB_TYPE_2"/>
    <property type="match status" value="1"/>
</dbReference>
<dbReference type="InterPro" id="IPR007737">
    <property type="entry name" value="Mga_HTH"/>
</dbReference>
<dbReference type="Gene3D" id="1.10.1790.10">
    <property type="entry name" value="PRD domain"/>
    <property type="match status" value="2"/>
</dbReference>
<dbReference type="SUPFAM" id="SSF55804">
    <property type="entry name" value="Phoshotransferase/anion transport protein"/>
    <property type="match status" value="1"/>
</dbReference>
<evidence type="ECO:0000256" key="2">
    <source>
        <dbReference type="ARBA" id="ARBA00022737"/>
    </source>
</evidence>
<feature type="domain" description="PRD" evidence="8">
    <location>
        <begin position="331"/>
        <end position="438"/>
    </location>
</feature>
<dbReference type="CDD" id="cd05568">
    <property type="entry name" value="PTS_IIB_bgl_like"/>
    <property type="match status" value="1"/>
</dbReference>
<keyword evidence="5" id="KW-0804">Transcription</keyword>
<feature type="domain" description="PTS EIIB type-2" evidence="7">
    <location>
        <begin position="442"/>
        <end position="533"/>
    </location>
</feature>
<accession>A0A1T4N359</accession>
<keyword evidence="4" id="KW-0010">Activator</keyword>
<dbReference type="InterPro" id="IPR013196">
    <property type="entry name" value="HTH_11"/>
</dbReference>
<dbReference type="InterPro" id="IPR013011">
    <property type="entry name" value="PTS_EIIB_2"/>
</dbReference>
<sequence length="676" mass="79106">METIWKRWNKKIVLYLLLKDISKNIEKGEDDMLASRSKKILQELVATTNPVTGLYLANINQVSVRTIRNDIKNLDFILKANGARISSVMGKGYQLEILNYENFNEFIKNFINQSSFQNSYVPKTSEERVIYIIKKLLLSNDYIKMEQLADEMFVSKSTVQKDFNKVKRIFYHYEIHLKSKPNYGLKISGSELKLRFCMSEYVFNRKGQEEEKQLKINLSFLSQDHLDCILEIILRQLKFHQISLPDISIKNLLVHIAIAYKRIKQGHNVILCKTDLENIKNQKEYSVAKDIVREIQDIFHVVFPKEEIAYITIHLLGTKMLKYTNKKVDQIIDNRILKAIEYALNKVEEKFHLGIKEDEELIFNLSLHLKPAINRCKYQMNIRNPMLHQIKSYYPLAFDIAVVASVAIEEYTKIFFNEDEVGYLALHFGAAIERKKLKSIPKKCLVVCASGMGTAQLIYYKLKSYFGSSLEVVGTTEYYKLEQTDFSKIDFLVSSIPILKQVEVPVLEVNVIINENDLKKIEKFMLTPKGKINPYFYKDLFFLQRKFKSKEEVLNHLNKRLLQRNLVEDTFLEAIYEREKIAPTSFGNLVAVPHPITAKAKKTFLAVCTLEQPIDWGEKPVQLIFLLCVKKNSQEDLQQMYHLLIKIIQNHSIVQDLIKVRTYKEFRDKIERYINE</sequence>
<dbReference type="RefSeq" id="WP_200810778.1">
    <property type="nucleotide sequence ID" value="NZ_FUWV01000009.1"/>
</dbReference>
<dbReference type="Gene3D" id="1.10.10.10">
    <property type="entry name" value="Winged helix-like DNA-binding domain superfamily/Winged helix DNA-binding domain"/>
    <property type="match status" value="2"/>
</dbReference>
<dbReference type="InterPro" id="IPR002178">
    <property type="entry name" value="PTS_EIIA_type-2_dom"/>
</dbReference>
<evidence type="ECO:0000259" key="8">
    <source>
        <dbReference type="PROSITE" id="PS51372"/>
    </source>
</evidence>
<evidence type="ECO:0000256" key="5">
    <source>
        <dbReference type="ARBA" id="ARBA00023163"/>
    </source>
</evidence>
<dbReference type="InterPro" id="IPR036634">
    <property type="entry name" value="PRD_sf"/>
</dbReference>
<dbReference type="PROSITE" id="PS51372">
    <property type="entry name" value="PRD_2"/>
    <property type="match status" value="2"/>
</dbReference>
<dbReference type="InterPro" id="IPR016152">
    <property type="entry name" value="PTrfase/Anion_transptr"/>
</dbReference>
<feature type="domain" description="PTS EIIA type-2" evidence="6">
    <location>
        <begin position="534"/>
        <end position="676"/>
    </location>
</feature>
<dbReference type="GO" id="GO:0008982">
    <property type="term" value="F:protein-N(PI)-phosphohistidine-sugar phosphotransferase activity"/>
    <property type="evidence" value="ECO:0007669"/>
    <property type="project" value="InterPro"/>
</dbReference>
<dbReference type="PANTHER" id="PTHR30185">
    <property type="entry name" value="CRYPTIC BETA-GLUCOSIDE BGL OPERON ANTITERMINATOR"/>
    <property type="match status" value="1"/>
</dbReference>
<evidence type="ECO:0000259" key="7">
    <source>
        <dbReference type="PROSITE" id="PS51099"/>
    </source>
</evidence>
<dbReference type="Gene3D" id="3.40.50.2300">
    <property type="match status" value="1"/>
</dbReference>
<reference evidence="9 10" key="1">
    <citation type="submission" date="2017-02" db="EMBL/GenBank/DDBJ databases">
        <authorList>
            <person name="Peterson S.W."/>
        </authorList>
    </citation>
    <scope>NUCLEOTIDE SEQUENCE [LARGE SCALE GENOMIC DNA]</scope>
    <source>
        <strain evidence="9 10">DSM 15102</strain>
    </source>
</reference>
<dbReference type="PANTHER" id="PTHR30185:SF13">
    <property type="entry name" value="LICABCH OPERON REGULATOR-RELATED"/>
    <property type="match status" value="1"/>
</dbReference>
<dbReference type="EMBL" id="FUWV01000009">
    <property type="protein sequence ID" value="SJZ73652.1"/>
    <property type="molecule type" value="Genomic_DNA"/>
</dbReference>
<dbReference type="InterPro" id="IPR036095">
    <property type="entry name" value="PTS_EIIB-like_sf"/>
</dbReference>
<protein>
    <submittedName>
        <fullName evidence="9">Lichenan operon transcriptional antiterminator</fullName>
    </submittedName>
</protein>